<dbReference type="SUPFAM" id="SSF69593">
    <property type="entry name" value="Glycerol-3-phosphate (1)-acyltransferase"/>
    <property type="match status" value="1"/>
</dbReference>
<evidence type="ECO:0000313" key="8">
    <source>
        <dbReference type="EMBL" id="KAJ2687940.1"/>
    </source>
</evidence>
<keyword evidence="4" id="KW-0443">Lipid metabolism</keyword>
<proteinExistence type="predicted"/>
<evidence type="ECO:0000313" key="9">
    <source>
        <dbReference type="Proteomes" id="UP001151516"/>
    </source>
</evidence>
<keyword evidence="6 8" id="KW-0012">Acyltransferase</keyword>
<accession>A0A9W8GGM5</accession>
<evidence type="ECO:0000256" key="2">
    <source>
        <dbReference type="ARBA" id="ARBA00022692"/>
    </source>
</evidence>
<evidence type="ECO:0000256" key="4">
    <source>
        <dbReference type="ARBA" id="ARBA00023098"/>
    </source>
</evidence>
<keyword evidence="1" id="KW-0808">Transferase</keyword>
<dbReference type="AlphaFoldDB" id="A0A9W8GGM5"/>
<evidence type="ECO:0000256" key="1">
    <source>
        <dbReference type="ARBA" id="ARBA00022679"/>
    </source>
</evidence>
<dbReference type="PANTHER" id="PTHR23063:SF60">
    <property type="entry name" value="LYSOPHOSPHATIDIC ACID:OLEOYL-COA ACYLTRANSFERASE 1"/>
    <property type="match status" value="1"/>
</dbReference>
<keyword evidence="2 7" id="KW-0812">Transmembrane</keyword>
<dbReference type="OrthoDB" id="272512at2759"/>
<dbReference type="Proteomes" id="UP001151516">
    <property type="component" value="Unassembled WGS sequence"/>
</dbReference>
<dbReference type="GO" id="GO:0006629">
    <property type="term" value="P:lipid metabolic process"/>
    <property type="evidence" value="ECO:0007669"/>
    <property type="project" value="UniProtKB-KW"/>
</dbReference>
<evidence type="ECO:0000256" key="5">
    <source>
        <dbReference type="ARBA" id="ARBA00023136"/>
    </source>
</evidence>
<dbReference type="EMBL" id="JANBTX010000058">
    <property type="protein sequence ID" value="KAJ2687940.1"/>
    <property type="molecule type" value="Genomic_DNA"/>
</dbReference>
<dbReference type="GO" id="GO:0016746">
    <property type="term" value="F:acyltransferase activity"/>
    <property type="evidence" value="ECO:0007669"/>
    <property type="project" value="UniProtKB-KW"/>
</dbReference>
<dbReference type="PANTHER" id="PTHR23063">
    <property type="entry name" value="PHOSPHOLIPID ACYLTRANSFERASE"/>
    <property type="match status" value="1"/>
</dbReference>
<comment type="caution">
    <text evidence="8">The sequence shown here is derived from an EMBL/GenBank/DDBJ whole genome shotgun (WGS) entry which is preliminary data.</text>
</comment>
<keyword evidence="9" id="KW-1185">Reference proteome</keyword>
<feature type="transmembrane region" description="Helical" evidence="7">
    <location>
        <begin position="51"/>
        <end position="73"/>
    </location>
</feature>
<protein>
    <submittedName>
        <fullName evidence="8">Lysophosphatidic acid:oleoyl-CoA acyltransferase 1</fullName>
    </submittedName>
</protein>
<keyword evidence="3 7" id="KW-1133">Transmembrane helix</keyword>
<gene>
    <name evidence="8" type="primary">vps66</name>
    <name evidence="8" type="ORF">IWW39_002555</name>
</gene>
<organism evidence="8 9">
    <name type="scientific">Coemansia spiralis</name>
    <dbReference type="NCBI Taxonomy" id="417178"/>
    <lineage>
        <taxon>Eukaryota</taxon>
        <taxon>Fungi</taxon>
        <taxon>Fungi incertae sedis</taxon>
        <taxon>Zoopagomycota</taxon>
        <taxon>Kickxellomycotina</taxon>
        <taxon>Kickxellomycetes</taxon>
        <taxon>Kickxellales</taxon>
        <taxon>Kickxellaceae</taxon>
        <taxon>Coemansia</taxon>
    </lineage>
</organism>
<name>A0A9W8GGM5_9FUNG</name>
<sequence length="346" mass="38005">MEKYSKWRDSGTGIQPFLQPVPARTQQLGLWSAINAVKSYILGPLVAVVRFAALGATAVLASATTAIGALLVVPSIRRGWTRCTQSVLARLALFIVGFYSIDAKTISLQKGRRTSAKQGKNGAVKSGDIIIANHASYIDILYLVAKYSPVFIEIDNASTYARPISVWAALTSAARQTPALLPAKEARPLREITETARLNCLGPVVVFPENATSNGRALLQFLPMFEDAANLDEKSDLHILAFKYPFQSFSPAYSVGSQLGHLFGVCCQVYNSLVVRILEQDETPSFRDSAVFCDAGNVPVDLDEAVKEKLLQLSRLRMTKLTAMDKRDFLAFYYKRTKKGYTQPSI</sequence>
<evidence type="ECO:0000256" key="7">
    <source>
        <dbReference type="SAM" id="Phobius"/>
    </source>
</evidence>
<keyword evidence="5 7" id="KW-0472">Membrane</keyword>
<evidence type="ECO:0000256" key="3">
    <source>
        <dbReference type="ARBA" id="ARBA00022989"/>
    </source>
</evidence>
<reference evidence="8" key="1">
    <citation type="submission" date="2022-07" db="EMBL/GenBank/DDBJ databases">
        <title>Phylogenomic reconstructions and comparative analyses of Kickxellomycotina fungi.</title>
        <authorList>
            <person name="Reynolds N.K."/>
            <person name="Stajich J.E."/>
            <person name="Barry K."/>
            <person name="Grigoriev I.V."/>
            <person name="Crous P."/>
            <person name="Smith M.E."/>
        </authorList>
    </citation>
    <scope>NUCLEOTIDE SEQUENCE</scope>
    <source>
        <strain evidence="8">CBS 109367</strain>
    </source>
</reference>
<evidence type="ECO:0000256" key="6">
    <source>
        <dbReference type="ARBA" id="ARBA00023315"/>
    </source>
</evidence>
<feature type="transmembrane region" description="Helical" evidence="7">
    <location>
        <begin position="85"/>
        <end position="101"/>
    </location>
</feature>